<dbReference type="RefSeq" id="WP_215608093.1">
    <property type="nucleotide sequence ID" value="NZ_JADOES010000008.1"/>
</dbReference>
<accession>A0A947GGQ5</accession>
<protein>
    <submittedName>
        <fullName evidence="6">C40 family peptidase</fullName>
    </submittedName>
</protein>
<keyword evidence="2" id="KW-0645">Protease</keyword>
<evidence type="ECO:0000256" key="3">
    <source>
        <dbReference type="ARBA" id="ARBA00022801"/>
    </source>
</evidence>
<keyword evidence="7" id="KW-1185">Reference proteome</keyword>
<dbReference type="PANTHER" id="PTHR47053:SF1">
    <property type="entry name" value="MUREIN DD-ENDOPEPTIDASE MEPH-RELATED"/>
    <property type="match status" value="1"/>
</dbReference>
<evidence type="ECO:0000313" key="7">
    <source>
        <dbReference type="Proteomes" id="UP000717364"/>
    </source>
</evidence>
<dbReference type="AlphaFoldDB" id="A0A947GGQ5"/>
<organism evidence="6 7">
    <name type="scientific">Leptothoe spongobia TAU-MAC 1115</name>
    <dbReference type="NCBI Taxonomy" id="1967444"/>
    <lineage>
        <taxon>Bacteria</taxon>
        <taxon>Bacillati</taxon>
        <taxon>Cyanobacteriota</taxon>
        <taxon>Cyanophyceae</taxon>
        <taxon>Nodosilineales</taxon>
        <taxon>Cymatolegaceae</taxon>
        <taxon>Leptothoe</taxon>
        <taxon>Leptothoe spongobia</taxon>
    </lineage>
</organism>
<dbReference type="Pfam" id="PF00877">
    <property type="entry name" value="NLPC_P60"/>
    <property type="match status" value="1"/>
</dbReference>
<comment type="similarity">
    <text evidence="1">Belongs to the peptidase C40 family.</text>
</comment>
<keyword evidence="3" id="KW-0378">Hydrolase</keyword>
<dbReference type="InterPro" id="IPR038765">
    <property type="entry name" value="Papain-like_cys_pep_sf"/>
</dbReference>
<dbReference type="EMBL" id="JADOES010000008">
    <property type="protein sequence ID" value="MBT9315025.1"/>
    <property type="molecule type" value="Genomic_DNA"/>
</dbReference>
<gene>
    <name evidence="6" type="ORF">IXB50_06275</name>
</gene>
<evidence type="ECO:0000256" key="2">
    <source>
        <dbReference type="ARBA" id="ARBA00022670"/>
    </source>
</evidence>
<keyword evidence="4" id="KW-0788">Thiol protease</keyword>
<dbReference type="InterPro" id="IPR051202">
    <property type="entry name" value="Peptidase_C40"/>
</dbReference>
<dbReference type="InterPro" id="IPR041382">
    <property type="entry name" value="SH3_16"/>
</dbReference>
<evidence type="ECO:0000313" key="6">
    <source>
        <dbReference type="EMBL" id="MBT9315025.1"/>
    </source>
</evidence>
<dbReference type="Gene3D" id="2.30.30.40">
    <property type="entry name" value="SH3 Domains"/>
    <property type="match status" value="1"/>
</dbReference>
<dbReference type="PANTHER" id="PTHR47053">
    <property type="entry name" value="MUREIN DD-ENDOPEPTIDASE MEPH-RELATED"/>
    <property type="match status" value="1"/>
</dbReference>
<dbReference type="PROSITE" id="PS51935">
    <property type="entry name" value="NLPC_P60"/>
    <property type="match status" value="1"/>
</dbReference>
<feature type="domain" description="NlpC/P60" evidence="5">
    <location>
        <begin position="105"/>
        <end position="235"/>
    </location>
</feature>
<reference evidence="6" key="2">
    <citation type="journal article" date="2021" name="Mar. Drugs">
        <title>Genome Reduction and Secondary Metabolism of the Marine Sponge-Associated Cyanobacterium Leptothoe.</title>
        <authorList>
            <person name="Konstantinou D."/>
            <person name="Popin R.V."/>
            <person name="Fewer D.P."/>
            <person name="Sivonen K."/>
            <person name="Gkelis S."/>
        </authorList>
    </citation>
    <scope>NUCLEOTIDE SEQUENCE</scope>
    <source>
        <strain evidence="6">TAU-MAC 1115</strain>
    </source>
</reference>
<dbReference type="Proteomes" id="UP000717364">
    <property type="component" value="Unassembled WGS sequence"/>
</dbReference>
<dbReference type="SUPFAM" id="SSF54001">
    <property type="entry name" value="Cysteine proteinases"/>
    <property type="match status" value="1"/>
</dbReference>
<dbReference type="SUPFAM" id="SSF82057">
    <property type="entry name" value="Prokaryotic SH3-related domain"/>
    <property type="match status" value="1"/>
</dbReference>
<proteinExistence type="inferred from homology"/>
<dbReference type="Gene3D" id="3.90.1720.10">
    <property type="entry name" value="endopeptidase domain like (from Nostoc punctiforme)"/>
    <property type="match status" value="1"/>
</dbReference>
<reference evidence="6" key="1">
    <citation type="submission" date="2020-11" db="EMBL/GenBank/DDBJ databases">
        <authorList>
            <person name="Konstantinou D."/>
            <person name="Gkelis S."/>
            <person name="Popin R."/>
            <person name="Fewer D."/>
            <person name="Sivonen K."/>
        </authorList>
    </citation>
    <scope>NUCLEOTIDE SEQUENCE</scope>
    <source>
        <strain evidence="6">TAU-MAC 1115</strain>
    </source>
</reference>
<sequence length="244" mass="26874">MPNEKVGGVVQLEEVKNRWQSNPGAEYRCDRNLNLYKTPDAQDLVTQAAAGYQFKITVIEPTGIHIVLAADDYPGWLRLTDMDAIVPAPVPYHPPTVSRRDIEGAIPGAIAFTQAAMAVPNEYLWGGTVAPNYDCSGLMQAAFASVGVPLPRDSYQQEDFTARVDKEELLPGDLIFFGTPERTTHVALHLGQGRYIHSSGKDQGRNGIGIDSIIDLSDPISQNYDEQYRCCGRIMHGYKPQPTI</sequence>
<dbReference type="GO" id="GO:0008234">
    <property type="term" value="F:cysteine-type peptidase activity"/>
    <property type="evidence" value="ECO:0007669"/>
    <property type="project" value="UniProtKB-KW"/>
</dbReference>
<evidence type="ECO:0000256" key="1">
    <source>
        <dbReference type="ARBA" id="ARBA00007074"/>
    </source>
</evidence>
<dbReference type="GO" id="GO:0006508">
    <property type="term" value="P:proteolysis"/>
    <property type="evidence" value="ECO:0007669"/>
    <property type="project" value="UniProtKB-KW"/>
</dbReference>
<dbReference type="Pfam" id="PF18348">
    <property type="entry name" value="SH3_16"/>
    <property type="match status" value="1"/>
</dbReference>
<comment type="caution">
    <text evidence="6">The sequence shown here is derived from an EMBL/GenBank/DDBJ whole genome shotgun (WGS) entry which is preliminary data.</text>
</comment>
<dbReference type="InterPro" id="IPR000064">
    <property type="entry name" value="NLP_P60_dom"/>
</dbReference>
<evidence type="ECO:0000256" key="4">
    <source>
        <dbReference type="ARBA" id="ARBA00022807"/>
    </source>
</evidence>
<evidence type="ECO:0000259" key="5">
    <source>
        <dbReference type="PROSITE" id="PS51935"/>
    </source>
</evidence>
<name>A0A947GGQ5_9CYAN</name>